<dbReference type="Gene3D" id="3.30.1240.10">
    <property type="match status" value="1"/>
</dbReference>
<dbReference type="SFLD" id="SFLDS00003">
    <property type="entry name" value="Haloacid_Dehalogenase"/>
    <property type="match status" value="1"/>
</dbReference>
<dbReference type="GO" id="GO:0005829">
    <property type="term" value="C:cytosol"/>
    <property type="evidence" value="ECO:0007669"/>
    <property type="project" value="TreeGrafter"/>
</dbReference>
<dbReference type="InterPro" id="IPR023214">
    <property type="entry name" value="HAD_sf"/>
</dbReference>
<dbReference type="Gene3D" id="3.40.50.1000">
    <property type="entry name" value="HAD superfamily/HAD-like"/>
    <property type="match status" value="1"/>
</dbReference>
<dbReference type="InterPro" id="IPR006379">
    <property type="entry name" value="HAD-SF_hydro_IIB"/>
</dbReference>
<dbReference type="PANTHER" id="PTHR10000:SF8">
    <property type="entry name" value="HAD SUPERFAMILY HYDROLASE-LIKE, TYPE 3"/>
    <property type="match status" value="1"/>
</dbReference>
<keyword evidence="2" id="KW-1185">Reference proteome</keyword>
<dbReference type="InterPro" id="IPR000150">
    <property type="entry name" value="Cof"/>
</dbReference>
<dbReference type="NCBIfam" id="TIGR01484">
    <property type="entry name" value="HAD-SF-IIB"/>
    <property type="match status" value="1"/>
</dbReference>
<gene>
    <name evidence="1" type="ORF">SAMN05421793_10459</name>
</gene>
<evidence type="ECO:0000313" key="1">
    <source>
        <dbReference type="EMBL" id="SEH44061.1"/>
    </source>
</evidence>
<dbReference type="SFLD" id="SFLDG01140">
    <property type="entry name" value="C2.B:_Phosphomannomutase_and_P"/>
    <property type="match status" value="1"/>
</dbReference>
<dbReference type="SUPFAM" id="SSF56784">
    <property type="entry name" value="HAD-like"/>
    <property type="match status" value="1"/>
</dbReference>
<protein>
    <submittedName>
        <fullName evidence="1">Uncharacterized protein</fullName>
    </submittedName>
</protein>
<dbReference type="EMBL" id="FNWX01000004">
    <property type="protein sequence ID" value="SEH44061.1"/>
    <property type="molecule type" value="Genomic_DNA"/>
</dbReference>
<name>A0A1H6I6A5_9FLAO</name>
<dbReference type="Pfam" id="PF08282">
    <property type="entry name" value="Hydrolase_3"/>
    <property type="match status" value="1"/>
</dbReference>
<dbReference type="GO" id="GO:0016791">
    <property type="term" value="F:phosphatase activity"/>
    <property type="evidence" value="ECO:0007669"/>
    <property type="project" value="TreeGrafter"/>
</dbReference>
<dbReference type="AlphaFoldDB" id="A0A1H6I6A5"/>
<dbReference type="CDD" id="cd07518">
    <property type="entry name" value="HAD_YbiV-Like"/>
    <property type="match status" value="1"/>
</dbReference>
<organism evidence="1 2">
    <name type="scientific">Epilithonimonas hominis</name>
    <dbReference type="NCBI Taxonomy" id="420404"/>
    <lineage>
        <taxon>Bacteria</taxon>
        <taxon>Pseudomonadati</taxon>
        <taxon>Bacteroidota</taxon>
        <taxon>Flavobacteriia</taxon>
        <taxon>Flavobacteriales</taxon>
        <taxon>Weeksellaceae</taxon>
        <taxon>Chryseobacterium group</taxon>
        <taxon>Epilithonimonas</taxon>
    </lineage>
</organism>
<dbReference type="SFLD" id="SFLDG01144">
    <property type="entry name" value="C2.B.4:_PGP_Like"/>
    <property type="match status" value="1"/>
</dbReference>
<accession>A0A1H6I6A5</accession>
<dbReference type="Proteomes" id="UP000198555">
    <property type="component" value="Unassembled WGS sequence"/>
</dbReference>
<dbReference type="InterPro" id="IPR036412">
    <property type="entry name" value="HAD-like_sf"/>
</dbReference>
<sequence length="273" mass="31423">MLEINFMKDIKLIVTDMDGTFLNSKHEVGKDFPGIYQELKKRNILFVPASGRQMPGITHYFKDIEEDMGFIAENGGYVLYKNNELFVDKMDYALVKEIIIAVRNIPGARAVLSARKKAYFESNDNDFKNYLTKYYTENQKVDDLTEEIDDNAFKIAVYHPDSSEAHLYPFLKKFEEANLEVVISGKYWLDIMNKGINKGNAVEKLQNALGISQDETMVFGDYMNDIKMLENSRYSYAMKNAHPLVKKIACFEADSNDEFGVLKTIRKFLDLTS</sequence>
<reference evidence="2" key="1">
    <citation type="submission" date="2016-10" db="EMBL/GenBank/DDBJ databases">
        <authorList>
            <person name="Varghese N."/>
            <person name="Submissions S."/>
        </authorList>
    </citation>
    <scope>NUCLEOTIDE SEQUENCE [LARGE SCALE GENOMIC DNA]</scope>
    <source>
        <strain evidence="2">DSM 19326</strain>
    </source>
</reference>
<dbReference type="NCBIfam" id="TIGR00099">
    <property type="entry name" value="Cof-subfamily"/>
    <property type="match status" value="1"/>
</dbReference>
<dbReference type="PANTHER" id="PTHR10000">
    <property type="entry name" value="PHOSPHOSERINE PHOSPHATASE"/>
    <property type="match status" value="1"/>
</dbReference>
<dbReference type="STRING" id="420404.SAMN05421793_10459"/>
<evidence type="ECO:0000313" key="2">
    <source>
        <dbReference type="Proteomes" id="UP000198555"/>
    </source>
</evidence>
<dbReference type="GO" id="GO:0000287">
    <property type="term" value="F:magnesium ion binding"/>
    <property type="evidence" value="ECO:0007669"/>
    <property type="project" value="TreeGrafter"/>
</dbReference>
<proteinExistence type="predicted"/>